<dbReference type="Pfam" id="PF17645">
    <property type="entry name" value="Amdase"/>
    <property type="match status" value="1"/>
</dbReference>
<evidence type="ECO:0000313" key="1">
    <source>
        <dbReference type="EMBL" id="MDK3075002.1"/>
    </source>
</evidence>
<dbReference type="PANTHER" id="PTHR40267:SF1">
    <property type="entry name" value="BLR3294 PROTEIN"/>
    <property type="match status" value="1"/>
</dbReference>
<dbReference type="RefSeq" id="WP_284486931.1">
    <property type="nucleotide sequence ID" value="NZ_JASNJE010000028.1"/>
</dbReference>
<dbReference type="PIRSF" id="PIRSF015736">
    <property type="entry name" value="MI"/>
    <property type="match status" value="1"/>
</dbReference>
<name>A0ABT7FIN7_9RHOB</name>
<keyword evidence="2" id="KW-1185">Reference proteome</keyword>
<evidence type="ECO:0000313" key="2">
    <source>
        <dbReference type="Proteomes" id="UP001227126"/>
    </source>
</evidence>
<gene>
    <name evidence="1" type="ORF">QO034_18080</name>
</gene>
<dbReference type="InterPro" id="IPR026286">
    <property type="entry name" value="MaiA/AMDase"/>
</dbReference>
<sequence>MQTRIRIGLLTPSSNTIMEPRVAELLAGLPEVTAHFGRFRVVRIAMSDEALGQFTFEPQLAAAELLADAKCDVIAWGGTSGGWLGAENDHALCRAITDRTGVPATTSTLATLDAFRALGITRYGLATPYLEEVQSAIVANFAGLGFDCVQERHLEDPGNFTFAQYDETTIGKLIRDVAERAPEAIAVFCTNFDGPRVAPVVERETGIPVLDSISVTLWHALRRVGFDTAPLSEWGRIFDCTLPEDAMHRQATASA</sequence>
<dbReference type="InterPro" id="IPR053714">
    <property type="entry name" value="Iso_Racemase_Enz_sf"/>
</dbReference>
<comment type="caution">
    <text evidence="1">The sequence shown here is derived from an EMBL/GenBank/DDBJ whole genome shotgun (WGS) entry which is preliminary data.</text>
</comment>
<accession>A0ABT7FIN7</accession>
<proteinExistence type="predicted"/>
<dbReference type="Proteomes" id="UP001227126">
    <property type="component" value="Unassembled WGS sequence"/>
</dbReference>
<protein>
    <submittedName>
        <fullName evidence="1">Aspartate/glutamate racemase family protein</fullName>
    </submittedName>
</protein>
<organism evidence="1 2">
    <name type="scientific">Sedimentitalea xiamensis</name>
    <dbReference type="NCBI Taxonomy" id="3050037"/>
    <lineage>
        <taxon>Bacteria</taxon>
        <taxon>Pseudomonadati</taxon>
        <taxon>Pseudomonadota</taxon>
        <taxon>Alphaproteobacteria</taxon>
        <taxon>Rhodobacterales</taxon>
        <taxon>Paracoccaceae</taxon>
        <taxon>Sedimentitalea</taxon>
    </lineage>
</organism>
<reference evidence="1 2" key="1">
    <citation type="submission" date="2023-05" db="EMBL/GenBank/DDBJ databases">
        <title>Sedimentitalea sp. nov. JM2-8.</title>
        <authorList>
            <person name="Huang J."/>
        </authorList>
    </citation>
    <scope>NUCLEOTIDE SEQUENCE [LARGE SCALE GENOMIC DNA]</scope>
    <source>
        <strain evidence="1 2">JM2-8</strain>
    </source>
</reference>
<dbReference type="Gene3D" id="3.40.50.12500">
    <property type="match status" value="1"/>
</dbReference>
<dbReference type="PANTHER" id="PTHR40267">
    <property type="entry name" value="BLR3294 PROTEIN"/>
    <property type="match status" value="1"/>
</dbReference>
<dbReference type="EMBL" id="JASNJE010000028">
    <property type="protein sequence ID" value="MDK3075002.1"/>
    <property type="molecule type" value="Genomic_DNA"/>
</dbReference>